<comment type="subcellular location">
    <subcellularLocation>
        <location evidence="1 8">Cell membrane</location>
        <topology evidence="1 8">Multi-pass membrane protein</topology>
    </subcellularLocation>
</comment>
<dbReference type="RefSeq" id="WP_116176124.1">
    <property type="nucleotide sequence ID" value="NZ_CP144375.1"/>
</dbReference>
<keyword evidence="10" id="KW-1185">Reference proteome</keyword>
<dbReference type="PANTHER" id="PTHR30269:SF37">
    <property type="entry name" value="MEMBRANE TRANSPORTER PROTEIN"/>
    <property type="match status" value="1"/>
</dbReference>
<dbReference type="Proteomes" id="UP000256269">
    <property type="component" value="Unassembled WGS sequence"/>
</dbReference>
<comment type="caution">
    <text evidence="9">The sequence shown here is derived from an EMBL/GenBank/DDBJ whole genome shotgun (WGS) entry which is preliminary data.</text>
</comment>
<accession>A0A3E0HHH6</accession>
<sequence length="230" mass="23305">MIVLLAVGAGAVAQSVAGFGFALICGPVLIAALGQADGLRLIVTLSTVVSLAILVPTWRDVKLRDGLLLAAPGVVLAPLLVWLLRDADKNVVTIGAGVTTLASAAALALGLRLDRLRGVGGVIMAGGTSALMNVLGGMSGPVAALYAVNARWPERSIRPTLQVFGITLNIATLVSIGGPAIDWWAALSLVAGWLVGSLVAKLLPAGRTRQLILLVAAAGGVFAVWRGITG</sequence>
<proteinExistence type="inferred from homology"/>
<protein>
    <recommendedName>
        <fullName evidence="8">Probable membrane transporter protein</fullName>
    </recommendedName>
</protein>
<comment type="similarity">
    <text evidence="2 8">Belongs to the 4-toluene sulfonate uptake permease (TSUP) (TC 2.A.102) family.</text>
</comment>
<evidence type="ECO:0000256" key="2">
    <source>
        <dbReference type="ARBA" id="ARBA00009142"/>
    </source>
</evidence>
<feature type="transmembrane region" description="Helical" evidence="8">
    <location>
        <begin position="67"/>
        <end position="85"/>
    </location>
</feature>
<keyword evidence="7 8" id="KW-0472">Membrane</keyword>
<evidence type="ECO:0000313" key="9">
    <source>
        <dbReference type="EMBL" id="REH45949.1"/>
    </source>
</evidence>
<evidence type="ECO:0000256" key="3">
    <source>
        <dbReference type="ARBA" id="ARBA00022448"/>
    </source>
</evidence>
<keyword evidence="5 8" id="KW-0812">Transmembrane</keyword>
<organism evidence="9 10">
    <name type="scientific">Kutzneria buriramensis</name>
    <dbReference type="NCBI Taxonomy" id="1045776"/>
    <lineage>
        <taxon>Bacteria</taxon>
        <taxon>Bacillati</taxon>
        <taxon>Actinomycetota</taxon>
        <taxon>Actinomycetes</taxon>
        <taxon>Pseudonocardiales</taxon>
        <taxon>Pseudonocardiaceae</taxon>
        <taxon>Kutzneria</taxon>
    </lineage>
</organism>
<feature type="transmembrane region" description="Helical" evidence="8">
    <location>
        <begin position="123"/>
        <end position="148"/>
    </location>
</feature>
<dbReference type="InterPro" id="IPR052017">
    <property type="entry name" value="TSUP"/>
</dbReference>
<gene>
    <name evidence="9" type="ORF">BCF44_10781</name>
</gene>
<dbReference type="GO" id="GO:0005886">
    <property type="term" value="C:plasma membrane"/>
    <property type="evidence" value="ECO:0007669"/>
    <property type="project" value="UniProtKB-SubCell"/>
</dbReference>
<evidence type="ECO:0000256" key="1">
    <source>
        <dbReference type="ARBA" id="ARBA00004651"/>
    </source>
</evidence>
<dbReference type="Pfam" id="PF01925">
    <property type="entry name" value="TauE"/>
    <property type="match status" value="1"/>
</dbReference>
<keyword evidence="6 8" id="KW-1133">Transmembrane helix</keyword>
<feature type="transmembrane region" description="Helical" evidence="8">
    <location>
        <begin position="211"/>
        <end position="228"/>
    </location>
</feature>
<name>A0A3E0HHH6_9PSEU</name>
<feature type="transmembrane region" description="Helical" evidence="8">
    <location>
        <begin position="38"/>
        <end position="55"/>
    </location>
</feature>
<reference evidence="9 10" key="1">
    <citation type="submission" date="2018-08" db="EMBL/GenBank/DDBJ databases">
        <title>Genomic Encyclopedia of Archaeal and Bacterial Type Strains, Phase II (KMG-II): from individual species to whole genera.</title>
        <authorList>
            <person name="Goeker M."/>
        </authorList>
    </citation>
    <scope>NUCLEOTIDE SEQUENCE [LARGE SCALE GENOMIC DNA]</scope>
    <source>
        <strain evidence="9 10">DSM 45791</strain>
    </source>
</reference>
<evidence type="ECO:0000256" key="6">
    <source>
        <dbReference type="ARBA" id="ARBA00022989"/>
    </source>
</evidence>
<evidence type="ECO:0000313" key="10">
    <source>
        <dbReference type="Proteomes" id="UP000256269"/>
    </source>
</evidence>
<dbReference type="AlphaFoldDB" id="A0A3E0HHH6"/>
<feature type="transmembrane region" description="Helical" evidence="8">
    <location>
        <begin position="183"/>
        <end position="204"/>
    </location>
</feature>
<keyword evidence="4 8" id="KW-1003">Cell membrane</keyword>
<dbReference type="InterPro" id="IPR002781">
    <property type="entry name" value="TM_pro_TauE-like"/>
</dbReference>
<evidence type="ECO:0000256" key="4">
    <source>
        <dbReference type="ARBA" id="ARBA00022475"/>
    </source>
</evidence>
<dbReference type="EMBL" id="QUNO01000007">
    <property type="protein sequence ID" value="REH45949.1"/>
    <property type="molecule type" value="Genomic_DNA"/>
</dbReference>
<evidence type="ECO:0000256" key="7">
    <source>
        <dbReference type="ARBA" id="ARBA00023136"/>
    </source>
</evidence>
<keyword evidence="3" id="KW-0813">Transport</keyword>
<dbReference type="PANTHER" id="PTHR30269">
    <property type="entry name" value="TRANSMEMBRANE PROTEIN YFCA"/>
    <property type="match status" value="1"/>
</dbReference>
<feature type="transmembrane region" description="Helical" evidence="8">
    <location>
        <begin position="91"/>
        <end position="111"/>
    </location>
</feature>
<evidence type="ECO:0000256" key="8">
    <source>
        <dbReference type="RuleBase" id="RU363041"/>
    </source>
</evidence>
<evidence type="ECO:0000256" key="5">
    <source>
        <dbReference type="ARBA" id="ARBA00022692"/>
    </source>
</evidence>